<evidence type="ECO:0000259" key="1">
    <source>
        <dbReference type="Pfam" id="PF00462"/>
    </source>
</evidence>
<dbReference type="EMBL" id="PP179332">
    <property type="protein sequence ID" value="XAI71256.1"/>
    <property type="molecule type" value="Genomic_DNA"/>
</dbReference>
<sequence length="80" mass="9168">MSYTVYSKENCPQCTQVIQVMKARKLEHTVLKLDTDFTREDLNAKVEQAGGPAPRSFPQVFLDERHIGDFTAFREHVLAN</sequence>
<dbReference type="Pfam" id="PF00462">
    <property type="entry name" value="Glutaredoxin"/>
    <property type="match status" value="1"/>
</dbReference>
<organism evidence="2">
    <name type="scientific">Pseudomonas phage Cygsa01</name>
    <dbReference type="NCBI Taxonomy" id="3138529"/>
    <lineage>
        <taxon>Viruses</taxon>
    </lineage>
</organism>
<dbReference type="CDD" id="cd02066">
    <property type="entry name" value="GRX_family"/>
    <property type="match status" value="1"/>
</dbReference>
<protein>
    <submittedName>
        <fullName evidence="2">Glutaredoxin</fullName>
    </submittedName>
</protein>
<evidence type="ECO:0000313" key="2">
    <source>
        <dbReference type="EMBL" id="XAI71256.1"/>
    </source>
</evidence>
<dbReference type="InterPro" id="IPR002109">
    <property type="entry name" value="Glutaredoxin"/>
</dbReference>
<dbReference type="SUPFAM" id="SSF52833">
    <property type="entry name" value="Thioredoxin-like"/>
    <property type="match status" value="1"/>
</dbReference>
<feature type="domain" description="Glutaredoxin" evidence="1">
    <location>
        <begin position="4"/>
        <end position="67"/>
    </location>
</feature>
<accession>A0AAU6W3L6</accession>
<name>A0AAU6W3L6_9VIRU</name>
<dbReference type="Gene3D" id="3.40.30.10">
    <property type="entry name" value="Glutaredoxin"/>
    <property type="match status" value="1"/>
</dbReference>
<proteinExistence type="predicted"/>
<dbReference type="InterPro" id="IPR036249">
    <property type="entry name" value="Thioredoxin-like_sf"/>
</dbReference>
<reference evidence="2" key="1">
    <citation type="journal article" date="2024" name="J. Gen. Virol.">
        <title>Novel phages of Pseudomonas syringae unveil numerous potential auxiliary metabolic genes.</title>
        <authorList>
            <person name="Feltin C."/>
            <person name="Garneau J.R."/>
            <person name="Morris C.E."/>
            <person name="Berard A."/>
            <person name="Torres-Barcelo C."/>
        </authorList>
    </citation>
    <scope>NUCLEOTIDE SEQUENCE</scope>
</reference>
<gene>
    <name evidence="2" type="ORF">Cygsa01_00210</name>
</gene>
<dbReference type="PROSITE" id="PS51354">
    <property type="entry name" value="GLUTAREDOXIN_2"/>
    <property type="match status" value="1"/>
</dbReference>